<evidence type="ECO:0000313" key="4">
    <source>
        <dbReference type="Proteomes" id="UP000663419"/>
    </source>
</evidence>
<protein>
    <submittedName>
        <fullName evidence="3">Aldo/keto reductase</fullName>
    </submittedName>
</protein>
<dbReference type="PANTHER" id="PTHR43827">
    <property type="entry name" value="2,5-DIKETO-D-GLUCONIC ACID REDUCTASE"/>
    <property type="match status" value="1"/>
</dbReference>
<evidence type="ECO:0000256" key="1">
    <source>
        <dbReference type="ARBA" id="ARBA00023002"/>
    </source>
</evidence>
<proteinExistence type="predicted"/>
<name>A0A8A1LDN5_AJEC8</name>
<gene>
    <name evidence="3" type="ORF">I7I53_05881</name>
</gene>
<keyword evidence="1" id="KW-0560">Oxidoreductase</keyword>
<dbReference type="InterPro" id="IPR020471">
    <property type="entry name" value="AKR"/>
</dbReference>
<dbReference type="Pfam" id="PF00248">
    <property type="entry name" value="Aldo_ket_red"/>
    <property type="match status" value="1"/>
</dbReference>
<dbReference type="Proteomes" id="UP000663419">
    <property type="component" value="Chromosome 2"/>
</dbReference>
<organism evidence="3 4">
    <name type="scientific">Ajellomyces capsulatus (strain H88)</name>
    <name type="common">Darling's disease fungus</name>
    <name type="synonym">Histoplasma capsulatum</name>
    <dbReference type="NCBI Taxonomy" id="544711"/>
    <lineage>
        <taxon>Eukaryota</taxon>
        <taxon>Fungi</taxon>
        <taxon>Dikarya</taxon>
        <taxon>Ascomycota</taxon>
        <taxon>Pezizomycotina</taxon>
        <taxon>Eurotiomycetes</taxon>
        <taxon>Eurotiomycetidae</taxon>
        <taxon>Onygenales</taxon>
        <taxon>Ajellomycetaceae</taxon>
        <taxon>Histoplasma</taxon>
    </lineage>
</organism>
<dbReference type="Gene3D" id="3.20.20.100">
    <property type="entry name" value="NADP-dependent oxidoreductase domain"/>
    <property type="match status" value="1"/>
</dbReference>
<dbReference type="PANTHER" id="PTHR43827:SF8">
    <property type="entry name" value="ALDO_KETO REDUCTASE FAMILY PROTEIN"/>
    <property type="match status" value="1"/>
</dbReference>
<dbReference type="InterPro" id="IPR023210">
    <property type="entry name" value="NADP_OxRdtase_dom"/>
</dbReference>
<dbReference type="VEuPathDB" id="FungiDB:I7I53_05881"/>
<dbReference type="EMBL" id="CP069103">
    <property type="protein sequence ID" value="QSS50753.1"/>
    <property type="molecule type" value="Genomic_DNA"/>
</dbReference>
<dbReference type="AlphaFoldDB" id="A0A8A1LDN5"/>
<reference evidence="3" key="1">
    <citation type="submission" date="2021-01" db="EMBL/GenBank/DDBJ databases">
        <title>Chromosome-level genome assembly of a human fungal pathogen reveals clustering of transcriptionally co-regulated genes.</title>
        <authorList>
            <person name="Voorhies M."/>
            <person name="Cohen S."/>
            <person name="Shea T.P."/>
            <person name="Petrus S."/>
            <person name="Munoz J.F."/>
            <person name="Poplawski S."/>
            <person name="Goldman W.E."/>
            <person name="Michael T."/>
            <person name="Cuomo C.A."/>
            <person name="Sil A."/>
            <person name="Beyhan S."/>
        </authorList>
    </citation>
    <scope>NUCLEOTIDE SEQUENCE</scope>
    <source>
        <strain evidence="3">H88</strain>
    </source>
</reference>
<sequence length="341" mass="38192">MSSTTYNNYFPRLYLMLQKKEKKAEMTSASPWEKLILRPALTTAAETPPPTAIPVFLYGTAWKKEQTGYFVYQALASGFKGIDTAAQPKHYREDLAGAGLRRALADDKVKREDLYVQTKFTPIASQDPTSAPYDPSAPIAAQIHSSIKSSLANLRPLDDISSERETYLDALILHSPLPTISETLEAWEILEEYVPHRIRNLGISNCDLSLLRTLCRSAKVKPAVVQNRFYPVSKFDISLRQFCHENSIIYQAFWTLTANSELVRSTEVGLLSQQVRITPQAALYCLVLGLEGTVILNGTKNEGRMLGDLTAPKAVEEFATKYPEQWDTLLGGFKKKIGEIR</sequence>
<dbReference type="InterPro" id="IPR036812">
    <property type="entry name" value="NAD(P)_OxRdtase_dom_sf"/>
</dbReference>
<feature type="domain" description="NADP-dependent oxidoreductase" evidence="2">
    <location>
        <begin position="64"/>
        <end position="253"/>
    </location>
</feature>
<evidence type="ECO:0000313" key="3">
    <source>
        <dbReference type="EMBL" id="QSS50753.1"/>
    </source>
</evidence>
<evidence type="ECO:0000259" key="2">
    <source>
        <dbReference type="Pfam" id="PF00248"/>
    </source>
</evidence>
<dbReference type="GO" id="GO:0016491">
    <property type="term" value="F:oxidoreductase activity"/>
    <property type="evidence" value="ECO:0007669"/>
    <property type="project" value="UniProtKB-KW"/>
</dbReference>
<accession>A0A8A1LDN5</accession>
<dbReference type="SUPFAM" id="SSF51430">
    <property type="entry name" value="NAD(P)-linked oxidoreductase"/>
    <property type="match status" value="1"/>
</dbReference>